<gene>
    <name evidence="2" type="ORF">L227DRAFT_508624</name>
</gene>
<dbReference type="InterPro" id="IPR054000">
    <property type="entry name" value="MLKL_N"/>
</dbReference>
<proteinExistence type="predicted"/>
<dbReference type="GO" id="GO:0007166">
    <property type="term" value="P:cell surface receptor signaling pathway"/>
    <property type="evidence" value="ECO:0007669"/>
    <property type="project" value="InterPro"/>
</dbReference>
<dbReference type="OrthoDB" id="2746911at2759"/>
<evidence type="ECO:0000313" key="3">
    <source>
        <dbReference type="Proteomes" id="UP000313359"/>
    </source>
</evidence>
<name>A0A5C2RZE9_9APHY</name>
<evidence type="ECO:0000259" key="1">
    <source>
        <dbReference type="Pfam" id="PF22215"/>
    </source>
</evidence>
<feature type="domain" description="Mixed lineage kinase" evidence="1">
    <location>
        <begin position="24"/>
        <end position="162"/>
    </location>
</feature>
<organism evidence="2 3">
    <name type="scientific">Lentinus tigrinus ALCF2SS1-6</name>
    <dbReference type="NCBI Taxonomy" id="1328759"/>
    <lineage>
        <taxon>Eukaryota</taxon>
        <taxon>Fungi</taxon>
        <taxon>Dikarya</taxon>
        <taxon>Basidiomycota</taxon>
        <taxon>Agaricomycotina</taxon>
        <taxon>Agaricomycetes</taxon>
        <taxon>Polyporales</taxon>
        <taxon>Polyporaceae</taxon>
        <taxon>Lentinus</taxon>
    </lineage>
</organism>
<dbReference type="Proteomes" id="UP000313359">
    <property type="component" value="Unassembled WGS sequence"/>
</dbReference>
<accession>A0A5C2RZE9</accession>
<dbReference type="Gene3D" id="1.20.930.20">
    <property type="entry name" value="Adaptor protein Cbl, N-terminal domain"/>
    <property type="match status" value="1"/>
</dbReference>
<dbReference type="InterPro" id="IPR059179">
    <property type="entry name" value="MLKL-like_MCAfunc"/>
</dbReference>
<dbReference type="AlphaFoldDB" id="A0A5C2RZE9"/>
<dbReference type="STRING" id="1328759.A0A5C2RZE9"/>
<keyword evidence="3" id="KW-1185">Reference proteome</keyword>
<evidence type="ECO:0000313" key="2">
    <source>
        <dbReference type="EMBL" id="RPD56453.1"/>
    </source>
</evidence>
<dbReference type="EMBL" id="ML122288">
    <property type="protein sequence ID" value="RPD56453.1"/>
    <property type="molecule type" value="Genomic_DNA"/>
</dbReference>
<dbReference type="CDD" id="cd21037">
    <property type="entry name" value="MLKL_NTD"/>
    <property type="match status" value="1"/>
</dbReference>
<dbReference type="Pfam" id="PF22215">
    <property type="entry name" value="MLKL_N"/>
    <property type="match status" value="1"/>
</dbReference>
<sequence length="353" mass="39127">MDHTIRALRISEKVADDIPVPGLKSAIGLALHIAEMAEEAKSTRERCRELAERAGKFTLAVYEHLRAYETHPGCSETTEHVANFLCALEDIEAYMRRQARKSLFSVMLSNGRKDDDIARLATKLEDAVRLFNIQASLQASAHLSLLTTTQSRLLTHADDADRVGALILSRTRVVEAGVTELVQRGLMEDGTLKLFGREDIDLLDDLGPEVQWPATSGSSDEGPVKRYRAQLRQSGSVVVVRMFPRNNSWFRGAVELSKRIWHPYIVQTIGVSRPDPYQAFIVQDGIGMNGSSVSLSQHVAFQLTSAPCHRRSDSSVAAEHGGAGETELRDRLCSSFVGAPVFRMGLTNCWLRR</sequence>
<dbReference type="InterPro" id="IPR036537">
    <property type="entry name" value="Adaptor_Cbl_N_dom_sf"/>
</dbReference>
<reference evidence="2" key="1">
    <citation type="journal article" date="2018" name="Genome Biol. Evol.">
        <title>Genomics and development of Lentinus tigrinus, a white-rot wood-decaying mushroom with dimorphic fruiting bodies.</title>
        <authorList>
            <person name="Wu B."/>
            <person name="Xu Z."/>
            <person name="Knudson A."/>
            <person name="Carlson A."/>
            <person name="Chen N."/>
            <person name="Kovaka S."/>
            <person name="LaButti K."/>
            <person name="Lipzen A."/>
            <person name="Pennachio C."/>
            <person name="Riley R."/>
            <person name="Schakwitz W."/>
            <person name="Umezawa K."/>
            <person name="Ohm R.A."/>
            <person name="Grigoriev I.V."/>
            <person name="Nagy L.G."/>
            <person name="Gibbons J."/>
            <person name="Hibbett D."/>
        </authorList>
    </citation>
    <scope>NUCLEOTIDE SEQUENCE [LARGE SCALE GENOMIC DNA]</scope>
    <source>
        <strain evidence="2">ALCF2SS1-6</strain>
    </source>
</reference>
<protein>
    <recommendedName>
        <fullName evidence="1">Mixed lineage kinase domain-containing protein</fullName>
    </recommendedName>
</protein>